<proteinExistence type="inferred from homology"/>
<dbReference type="InterPro" id="IPR052190">
    <property type="entry name" value="Euk-Arch_PrmC-MTase"/>
</dbReference>
<dbReference type="InterPro" id="IPR029063">
    <property type="entry name" value="SAM-dependent_MTases_sf"/>
</dbReference>
<reference evidence="8 9" key="1">
    <citation type="submission" date="2018-06" db="EMBL/GenBank/DDBJ databases">
        <authorList>
            <consortium name="Pathogen Informatics"/>
            <person name="Doyle S."/>
        </authorList>
    </citation>
    <scope>NUCLEOTIDE SEQUENCE [LARGE SCALE GENOMIC DNA]</scope>
    <source>
        <strain evidence="8 9">NCTC10254</strain>
    </source>
</reference>
<dbReference type="Proteomes" id="UP000249886">
    <property type="component" value="Unassembled WGS sequence"/>
</dbReference>
<evidence type="ECO:0000313" key="9">
    <source>
        <dbReference type="Proteomes" id="UP000249886"/>
    </source>
</evidence>
<dbReference type="Pfam" id="PF05175">
    <property type="entry name" value="MTS"/>
    <property type="match status" value="1"/>
</dbReference>
<sequence length="530" mass="56179">MRSPLGVVAPRLQEVFRGLGFDSAGVEEYLGNATMAALRRGEPEAVAVALRPRLSEPLAVAITVFLLHEELPRPVVEQVLGADLVADLITAGVLGRRQVIGSPQQDADNAEVAGADLRFLTAILDVQPHVIAGESRLVFSDVAAGLVPHYAPGRDHVVGVGAASLSLLRMTCRTPVDSALDLGAGSGVQALAQLGCASQVTLTDVHPRALDMAEATLAAAGALPQAELLEGSWFEPVAGRTFDRIVANPPFVVGPPDIGHVYRDSGLDLDGATQLVVATAPEHLTEGGVAQLLGAWAHVRGEDWRSRIAEWLPDHGVRAWVLQRDMVDPALYVGTWLRDESIDPRSPEGRSKTQRWLTHFADSQVTAIGFGFIALQKIAADAPTDVLVEELTHNTDADLGSEVAEYFARAEWLSQVAAADMLASRFVVRPSVAKEEVSVADADAGVGFAPAALRLVRMDGPRWSHEVDGPLAAIVGGLHPQGLTLGETVELYAVAHGVDGAELCEAVISPMVDLVRHGLVLPAQLIDDSR</sequence>
<dbReference type="GO" id="GO:0052914">
    <property type="term" value="F:16S rRNA (guanine(1207)-N(2))-methyltransferase activity"/>
    <property type="evidence" value="ECO:0007669"/>
    <property type="project" value="UniProtKB-EC"/>
</dbReference>
<dbReference type="Gene3D" id="3.40.50.150">
    <property type="entry name" value="Vaccinia Virus protein VP39"/>
    <property type="match status" value="1"/>
</dbReference>
<dbReference type="PANTHER" id="PTHR45875">
    <property type="entry name" value="METHYLTRANSFERASE N6AMT1"/>
    <property type="match status" value="1"/>
</dbReference>
<dbReference type="InterPro" id="IPR007848">
    <property type="entry name" value="Small_mtfrase_dom"/>
</dbReference>
<dbReference type="InterPro" id="IPR056684">
    <property type="entry name" value="DUF7782"/>
</dbReference>
<evidence type="ECO:0000256" key="1">
    <source>
        <dbReference type="ARBA" id="ARBA00006149"/>
    </source>
</evidence>
<feature type="domain" description="Methyltransferase small" evidence="5">
    <location>
        <begin position="174"/>
        <end position="288"/>
    </location>
</feature>
<evidence type="ECO:0000256" key="2">
    <source>
        <dbReference type="ARBA" id="ARBA00022603"/>
    </source>
</evidence>
<dbReference type="PROSITE" id="PS00092">
    <property type="entry name" value="N6_MTASE"/>
    <property type="match status" value="1"/>
</dbReference>
<organism evidence="8 9">
    <name type="scientific">Corynebacterium matruchotii</name>
    <dbReference type="NCBI Taxonomy" id="43768"/>
    <lineage>
        <taxon>Bacteria</taxon>
        <taxon>Bacillati</taxon>
        <taxon>Actinomycetota</taxon>
        <taxon>Actinomycetes</taxon>
        <taxon>Mycobacteriales</taxon>
        <taxon>Corynebacteriaceae</taxon>
        <taxon>Corynebacterium</taxon>
    </lineage>
</organism>
<dbReference type="GeneID" id="84574056"/>
<dbReference type="Pfam" id="PF23186">
    <property type="entry name" value="DUF7059"/>
    <property type="match status" value="1"/>
</dbReference>
<evidence type="ECO:0000259" key="6">
    <source>
        <dbReference type="Pfam" id="PF23186"/>
    </source>
</evidence>
<dbReference type="SUPFAM" id="SSF53335">
    <property type="entry name" value="S-adenosyl-L-methionine-dependent methyltransferases"/>
    <property type="match status" value="1"/>
</dbReference>
<keyword evidence="3 8" id="KW-0808">Transferase</keyword>
<feature type="domain" description="DUF7782" evidence="7">
    <location>
        <begin position="404"/>
        <end position="522"/>
    </location>
</feature>
<feature type="domain" description="DUF7059" evidence="6">
    <location>
        <begin position="20"/>
        <end position="97"/>
    </location>
</feature>
<name>A0A6H9XRC5_9CORY</name>
<dbReference type="PANTHER" id="PTHR45875:SF1">
    <property type="entry name" value="METHYLTRANSFERASE N6AMT1"/>
    <property type="match status" value="1"/>
</dbReference>
<dbReference type="CDD" id="cd02440">
    <property type="entry name" value="AdoMet_MTases"/>
    <property type="match status" value="1"/>
</dbReference>
<accession>A0A6H9XRC5</accession>
<dbReference type="EC" id="2.1.1.172" evidence="8"/>
<evidence type="ECO:0000256" key="4">
    <source>
        <dbReference type="ARBA" id="ARBA00022691"/>
    </source>
</evidence>
<keyword evidence="2 8" id="KW-0489">Methyltransferase</keyword>
<comment type="caution">
    <text evidence="8">The sequence shown here is derived from an EMBL/GenBank/DDBJ whole genome shotgun (WGS) entry which is preliminary data.</text>
</comment>
<dbReference type="EMBL" id="UARK01000023">
    <property type="protein sequence ID" value="SPW30737.1"/>
    <property type="molecule type" value="Genomic_DNA"/>
</dbReference>
<evidence type="ECO:0000313" key="8">
    <source>
        <dbReference type="EMBL" id="SPW30737.1"/>
    </source>
</evidence>
<dbReference type="RefSeq" id="WP_005526554.1">
    <property type="nucleotide sequence ID" value="NZ_CP050134.2"/>
</dbReference>
<dbReference type="Pfam" id="PF25004">
    <property type="entry name" value="DUF7782"/>
    <property type="match status" value="1"/>
</dbReference>
<dbReference type="GO" id="GO:0008276">
    <property type="term" value="F:protein methyltransferase activity"/>
    <property type="evidence" value="ECO:0007669"/>
    <property type="project" value="TreeGrafter"/>
</dbReference>
<evidence type="ECO:0000256" key="3">
    <source>
        <dbReference type="ARBA" id="ARBA00022679"/>
    </source>
</evidence>
<dbReference type="InterPro" id="IPR055487">
    <property type="entry name" value="DUF7059"/>
</dbReference>
<gene>
    <name evidence="8" type="primary">rsmC</name>
    <name evidence="8" type="ORF">NCTC10254_01845</name>
</gene>
<keyword evidence="4" id="KW-0949">S-adenosyl-L-methionine</keyword>
<dbReference type="GO" id="GO:0003676">
    <property type="term" value="F:nucleic acid binding"/>
    <property type="evidence" value="ECO:0007669"/>
    <property type="project" value="InterPro"/>
</dbReference>
<evidence type="ECO:0000259" key="5">
    <source>
        <dbReference type="Pfam" id="PF05175"/>
    </source>
</evidence>
<dbReference type="InterPro" id="IPR002052">
    <property type="entry name" value="DNA_methylase_N6_adenine_CS"/>
</dbReference>
<dbReference type="GO" id="GO:0035657">
    <property type="term" value="C:eRF1 methyltransferase complex"/>
    <property type="evidence" value="ECO:0007669"/>
    <property type="project" value="TreeGrafter"/>
</dbReference>
<protein>
    <submittedName>
        <fullName evidence="8">Transferase</fullName>
        <ecNumber evidence="8">2.1.1.172</ecNumber>
    </submittedName>
</protein>
<dbReference type="AlphaFoldDB" id="A0A6H9XRC5"/>
<evidence type="ECO:0000259" key="7">
    <source>
        <dbReference type="Pfam" id="PF25004"/>
    </source>
</evidence>
<comment type="similarity">
    <text evidence="1">Belongs to the eukaryotic/archaeal PrmC-related family.</text>
</comment>